<dbReference type="InterPro" id="IPR036267">
    <property type="entry name" value="RuvA_C_sf"/>
</dbReference>
<proteinExistence type="predicted"/>
<protein>
    <submittedName>
        <fullName evidence="2">Holliday junction branch migration protein RuvA</fullName>
    </submittedName>
</protein>
<dbReference type="Pfam" id="PF07499">
    <property type="entry name" value="RuvA_C"/>
    <property type="match status" value="1"/>
</dbReference>
<dbReference type="EMBL" id="JABZRA010000245">
    <property type="protein sequence ID" value="MBF1273744.1"/>
    <property type="molecule type" value="Genomic_DNA"/>
</dbReference>
<evidence type="ECO:0000259" key="1">
    <source>
        <dbReference type="Pfam" id="PF07499"/>
    </source>
</evidence>
<dbReference type="CDD" id="cd14332">
    <property type="entry name" value="UBA_RuvA_C"/>
    <property type="match status" value="1"/>
</dbReference>
<reference evidence="2" key="1">
    <citation type="submission" date="2020-04" db="EMBL/GenBank/DDBJ databases">
        <title>Deep metagenomics examines the oral microbiome during advanced dental caries in children, revealing novel taxa and co-occurrences with host molecules.</title>
        <authorList>
            <person name="Baker J.L."/>
            <person name="Morton J.T."/>
            <person name="Dinis M."/>
            <person name="Alvarez R."/>
            <person name="Tran N.C."/>
            <person name="Knight R."/>
            <person name="Edlund A."/>
        </authorList>
    </citation>
    <scope>NUCLEOTIDE SEQUENCE</scope>
    <source>
        <strain evidence="2">JCVI_38_bin.19</strain>
    </source>
</reference>
<dbReference type="SUPFAM" id="SSF46929">
    <property type="entry name" value="DNA helicase RuvA subunit, C-terminal domain"/>
    <property type="match status" value="1"/>
</dbReference>
<feature type="domain" description="Holliday junction DNA helicase RuvA C-terminal" evidence="1">
    <location>
        <begin position="10"/>
        <end position="53"/>
    </location>
</feature>
<dbReference type="GO" id="GO:0009378">
    <property type="term" value="F:four-way junction helicase activity"/>
    <property type="evidence" value="ECO:0007669"/>
    <property type="project" value="InterPro"/>
</dbReference>
<gene>
    <name evidence="2" type="ORF">HXM90_10125</name>
</gene>
<dbReference type="Gene3D" id="1.10.8.10">
    <property type="entry name" value="DNA helicase RuvA subunit, C-terminal domain"/>
    <property type="match status" value="1"/>
</dbReference>
<dbReference type="GO" id="GO:0006281">
    <property type="term" value="P:DNA repair"/>
    <property type="evidence" value="ECO:0007669"/>
    <property type="project" value="InterPro"/>
</dbReference>
<dbReference type="GO" id="GO:0005524">
    <property type="term" value="F:ATP binding"/>
    <property type="evidence" value="ECO:0007669"/>
    <property type="project" value="InterPro"/>
</dbReference>
<sequence>AVVMATSSVAVEEAVEALVSLGYSAIEAKRWIRSIPNYEEKTAEELLRLSLKQFGL</sequence>
<evidence type="ECO:0000313" key="3">
    <source>
        <dbReference type="Proteomes" id="UP000775770"/>
    </source>
</evidence>
<evidence type="ECO:0000313" key="2">
    <source>
        <dbReference type="EMBL" id="MBF1273744.1"/>
    </source>
</evidence>
<organism evidence="2 3">
    <name type="scientific">Oribacterium sinus</name>
    <dbReference type="NCBI Taxonomy" id="237576"/>
    <lineage>
        <taxon>Bacteria</taxon>
        <taxon>Bacillati</taxon>
        <taxon>Bacillota</taxon>
        <taxon>Clostridia</taxon>
        <taxon>Lachnospirales</taxon>
        <taxon>Lachnospiraceae</taxon>
        <taxon>Oribacterium</taxon>
    </lineage>
</organism>
<dbReference type="GO" id="GO:0006310">
    <property type="term" value="P:DNA recombination"/>
    <property type="evidence" value="ECO:0007669"/>
    <property type="project" value="InterPro"/>
</dbReference>
<dbReference type="Proteomes" id="UP000775770">
    <property type="component" value="Unassembled WGS sequence"/>
</dbReference>
<name>A0A930DQK7_9FIRM</name>
<accession>A0A930DQK7</accession>
<dbReference type="InterPro" id="IPR011114">
    <property type="entry name" value="RuvA_C"/>
</dbReference>
<comment type="caution">
    <text evidence="2">The sequence shown here is derived from an EMBL/GenBank/DDBJ whole genome shotgun (WGS) entry which is preliminary data.</text>
</comment>
<feature type="non-terminal residue" evidence="2">
    <location>
        <position position="1"/>
    </location>
</feature>
<dbReference type="AlphaFoldDB" id="A0A930DQK7"/>
<dbReference type="GO" id="GO:0009379">
    <property type="term" value="C:Holliday junction helicase complex"/>
    <property type="evidence" value="ECO:0007669"/>
    <property type="project" value="InterPro"/>
</dbReference>